<feature type="compositionally biased region" description="Pro residues" evidence="1">
    <location>
        <begin position="236"/>
        <end position="250"/>
    </location>
</feature>
<sequence>MEGESETQTQRQTQTQTGAEKYQGKSHRSHRRGSRPVLPGVVIRDGILSYRPFRSLKVVLVRGSAARSKPDQGGGCDPFRKGCGFPAGQNYHGDASSLHSCYALTFSTNRGPLRFEVFEMPYLPPRRRNHESPVFPGERAPGSRFLRGNHPATKDGIGNGIGIGCDYDYDYDAVYRDADGVVVSCFIARFFEFCDRYGYDYASSSILADVVSRAGRTPPPGGRTSGSGTRTRPHPHPNPYPNPYPRPNPPKNTTVVLCGNTTDVTLAEARLSCVVVRDQARAAEADRANPTGSFIDGPGHPFASLARAVTGDGGLSFGVFGSGLGGEPATPEGRSRSSFCSGENDDRIQHEHALHWNRLRARVDS</sequence>
<evidence type="ECO:0000256" key="1">
    <source>
        <dbReference type="SAM" id="MobiDB-lite"/>
    </source>
</evidence>
<feature type="compositionally biased region" description="Low complexity" evidence="1">
    <location>
        <begin position="7"/>
        <end position="17"/>
    </location>
</feature>
<keyword evidence="3" id="KW-1185">Reference proteome</keyword>
<proteinExistence type="predicted"/>
<protein>
    <submittedName>
        <fullName evidence="2">Uncharacterized protein</fullName>
    </submittedName>
</protein>
<dbReference type="Proteomes" id="UP000291116">
    <property type="component" value="Unassembled WGS sequence"/>
</dbReference>
<name>A0A448ZQS6_9STRA</name>
<feature type="region of interest" description="Disordered" evidence="1">
    <location>
        <begin position="1"/>
        <end position="37"/>
    </location>
</feature>
<dbReference type="AlphaFoldDB" id="A0A448ZQS6"/>
<evidence type="ECO:0000313" key="2">
    <source>
        <dbReference type="EMBL" id="VEU44400.1"/>
    </source>
</evidence>
<organism evidence="2 3">
    <name type="scientific">Pseudo-nitzschia multistriata</name>
    <dbReference type="NCBI Taxonomy" id="183589"/>
    <lineage>
        <taxon>Eukaryota</taxon>
        <taxon>Sar</taxon>
        <taxon>Stramenopiles</taxon>
        <taxon>Ochrophyta</taxon>
        <taxon>Bacillariophyta</taxon>
        <taxon>Bacillariophyceae</taxon>
        <taxon>Bacillariophycidae</taxon>
        <taxon>Bacillariales</taxon>
        <taxon>Bacillariaceae</taxon>
        <taxon>Pseudo-nitzschia</taxon>
    </lineage>
</organism>
<feature type="region of interest" description="Disordered" evidence="1">
    <location>
        <begin position="129"/>
        <end position="151"/>
    </location>
</feature>
<accession>A0A448ZQS6</accession>
<dbReference type="EMBL" id="CAACVS010000643">
    <property type="protein sequence ID" value="VEU44400.1"/>
    <property type="molecule type" value="Genomic_DNA"/>
</dbReference>
<reference evidence="2 3" key="1">
    <citation type="submission" date="2019-01" db="EMBL/GenBank/DDBJ databases">
        <authorList>
            <person name="Ferrante I. M."/>
        </authorList>
    </citation>
    <scope>NUCLEOTIDE SEQUENCE [LARGE SCALE GENOMIC DNA]</scope>
    <source>
        <strain evidence="2 3">B856</strain>
    </source>
</reference>
<feature type="region of interest" description="Disordered" evidence="1">
    <location>
        <begin position="212"/>
        <end position="251"/>
    </location>
</feature>
<evidence type="ECO:0000313" key="3">
    <source>
        <dbReference type="Proteomes" id="UP000291116"/>
    </source>
</evidence>
<gene>
    <name evidence="2" type="ORF">PSNMU_V1.4_AUG-EV-PASAV3_0115060</name>
</gene>
<feature type="compositionally biased region" description="Basic residues" evidence="1">
    <location>
        <begin position="24"/>
        <end position="34"/>
    </location>
</feature>